<dbReference type="PANTHER" id="PTHR31969">
    <property type="entry name" value="GEM-LIKE PROTEIN 2"/>
    <property type="match status" value="1"/>
</dbReference>
<proteinExistence type="inferred from homology"/>
<gene>
    <name evidence="4" type="ORF">Goshw_016275</name>
</gene>
<feature type="domain" description="GRAM" evidence="3">
    <location>
        <begin position="59"/>
        <end position="137"/>
    </location>
</feature>
<keyword evidence="2" id="KW-0732">Signal</keyword>
<dbReference type="InterPro" id="IPR011993">
    <property type="entry name" value="PH-like_dom_sf"/>
</dbReference>
<comment type="similarity">
    <text evidence="1">Belongs to the GEM family.</text>
</comment>
<reference evidence="4 5" key="1">
    <citation type="journal article" date="2019" name="Genome Biol. Evol.">
        <title>Insights into the evolution of the New World diploid cottons (Gossypium, subgenus Houzingenia) based on genome sequencing.</title>
        <authorList>
            <person name="Grover C.E."/>
            <person name="Arick M.A. 2nd"/>
            <person name="Thrash A."/>
            <person name="Conover J.L."/>
            <person name="Sanders W.S."/>
            <person name="Peterson D.G."/>
            <person name="Frelichowski J.E."/>
            <person name="Scheffler J.A."/>
            <person name="Scheffler B.E."/>
            <person name="Wendel J.F."/>
        </authorList>
    </citation>
    <scope>NUCLEOTIDE SEQUENCE [LARGE SCALE GENOMIC DNA]</scope>
    <source>
        <strain evidence="4">1</strain>
        <tissue evidence="4">Leaf</tissue>
    </source>
</reference>
<dbReference type="InterPro" id="IPR040361">
    <property type="entry name" value="TPD1"/>
</dbReference>
<feature type="non-terminal residue" evidence="4">
    <location>
        <position position="1"/>
    </location>
</feature>
<evidence type="ECO:0000259" key="3">
    <source>
        <dbReference type="SMART" id="SM00568"/>
    </source>
</evidence>
<evidence type="ECO:0000313" key="5">
    <source>
        <dbReference type="Proteomes" id="UP000593576"/>
    </source>
</evidence>
<evidence type="ECO:0000313" key="4">
    <source>
        <dbReference type="EMBL" id="MBA0877484.1"/>
    </source>
</evidence>
<evidence type="ECO:0000256" key="1">
    <source>
        <dbReference type="ARBA" id="ARBA00009414"/>
    </source>
</evidence>
<dbReference type="EMBL" id="JABFAF010268275">
    <property type="protein sequence ID" value="MBA0877484.1"/>
    <property type="molecule type" value="Genomic_DNA"/>
</dbReference>
<organism evidence="4 5">
    <name type="scientific">Gossypium schwendimanii</name>
    <name type="common">Cotton</name>
    <dbReference type="NCBI Taxonomy" id="34291"/>
    <lineage>
        <taxon>Eukaryota</taxon>
        <taxon>Viridiplantae</taxon>
        <taxon>Streptophyta</taxon>
        <taxon>Embryophyta</taxon>
        <taxon>Tracheophyta</taxon>
        <taxon>Spermatophyta</taxon>
        <taxon>Magnoliopsida</taxon>
        <taxon>eudicotyledons</taxon>
        <taxon>Gunneridae</taxon>
        <taxon>Pentapetalae</taxon>
        <taxon>rosids</taxon>
        <taxon>malvids</taxon>
        <taxon>Malvales</taxon>
        <taxon>Malvaceae</taxon>
        <taxon>Malvoideae</taxon>
        <taxon>Gossypium</taxon>
    </lineage>
</organism>
<dbReference type="Proteomes" id="UP000593576">
    <property type="component" value="Unassembled WGS sequence"/>
</dbReference>
<evidence type="ECO:0000256" key="2">
    <source>
        <dbReference type="ARBA" id="ARBA00022729"/>
    </source>
</evidence>
<comment type="caution">
    <text evidence="4">The sequence shown here is derived from an EMBL/GenBank/DDBJ whole genome shotgun (WGS) entry which is preliminary data.</text>
</comment>
<dbReference type="OrthoDB" id="603213at2759"/>
<protein>
    <recommendedName>
        <fullName evidence="3">GRAM domain-containing protein</fullName>
    </recommendedName>
</protein>
<sequence length="270" mass="30036">SLEFNEINNVPSRANAEKILTRLRRPVSGKGNFVIKRMNKLGKKADVSHMESENMEVEKIFEQLFSVREGEKLLKACQCYLSSTAGPIAGLLFISSQKVAFCSDRATKIASPNGELVRVHYKVPTPPEKIKGLNESENMEKPSQKYMEIVTVDDFEFCFMGFLNYRKGYCQCTLADVKIIQTQTGKTVENKPEWKATVKNDCTCTQSDLKLSCDGFQTVEAVDSSLMAKTGAECLINGGQPVASSSNLSFNYAWDTSFPFKPLSSQINCS</sequence>
<dbReference type="SMART" id="SM00568">
    <property type="entry name" value="GRAM"/>
    <property type="match status" value="1"/>
</dbReference>
<dbReference type="InterPro" id="IPR004182">
    <property type="entry name" value="GRAM"/>
</dbReference>
<dbReference type="Pfam" id="PF24068">
    <property type="entry name" value="TPD1_C"/>
    <property type="match status" value="1"/>
</dbReference>
<name>A0A7J9N2U4_GOSSC</name>
<dbReference type="Gene3D" id="2.30.29.30">
    <property type="entry name" value="Pleckstrin-homology domain (PH domain)/Phosphotyrosine-binding domain (PTB)"/>
    <property type="match status" value="1"/>
</dbReference>
<accession>A0A7J9N2U4</accession>
<dbReference type="InterPro" id="IPR037848">
    <property type="entry name" value="GEM-like"/>
</dbReference>
<dbReference type="AlphaFoldDB" id="A0A7J9N2U4"/>
<keyword evidence="5" id="KW-1185">Reference proteome</keyword>
<dbReference type="Pfam" id="PF02893">
    <property type="entry name" value="GRAM"/>
    <property type="match status" value="1"/>
</dbReference>